<accession>A0AAP0D273</accession>
<proteinExistence type="predicted"/>
<dbReference type="InterPro" id="IPR043502">
    <property type="entry name" value="DNA/RNA_pol_sf"/>
</dbReference>
<dbReference type="CDD" id="cd09272">
    <property type="entry name" value="RNase_HI_RT_Ty1"/>
    <property type="match status" value="1"/>
</dbReference>
<comment type="caution">
    <text evidence="2">The sequence shown here is derived from an EMBL/GenBank/DDBJ whole genome shotgun (WGS) entry which is preliminary data.</text>
</comment>
<dbReference type="PANTHER" id="PTHR11439:SF469">
    <property type="entry name" value="REVERSE TRANSCRIPTASE TY1_COPIA-TYPE DOMAIN-CONTAINING PROTEIN"/>
    <property type="match status" value="1"/>
</dbReference>
<evidence type="ECO:0000313" key="3">
    <source>
        <dbReference type="Proteomes" id="UP001408789"/>
    </source>
</evidence>
<name>A0AAP0D273_9ASTR</name>
<keyword evidence="3" id="KW-1185">Reference proteome</keyword>
<reference evidence="2 3" key="1">
    <citation type="submission" date="2024-04" db="EMBL/GenBank/DDBJ databases">
        <title>The reference genome of an endangered Asteraceae, Deinandra increscens subsp. villosa, native to the Central Coast of California.</title>
        <authorList>
            <person name="Guilliams M."/>
            <person name="Hasenstab-Lehman K."/>
            <person name="Meyer R."/>
            <person name="Mcevoy S."/>
        </authorList>
    </citation>
    <scope>NUCLEOTIDE SEQUENCE [LARGE SCALE GENOMIC DNA]</scope>
    <source>
        <tissue evidence="2">Leaf</tissue>
    </source>
</reference>
<gene>
    <name evidence="2" type="ORF">SSX86_016159</name>
</gene>
<dbReference type="PANTHER" id="PTHR11439">
    <property type="entry name" value="GAG-POL-RELATED RETROTRANSPOSON"/>
    <property type="match status" value="1"/>
</dbReference>
<dbReference type="InterPro" id="IPR013103">
    <property type="entry name" value="RVT_2"/>
</dbReference>
<feature type="domain" description="Reverse transcriptase Ty1/copia-type" evidence="1">
    <location>
        <begin position="1"/>
        <end position="133"/>
    </location>
</feature>
<evidence type="ECO:0000313" key="2">
    <source>
        <dbReference type="EMBL" id="KAK9064777.1"/>
    </source>
</evidence>
<protein>
    <recommendedName>
        <fullName evidence="1">Reverse transcriptase Ty1/copia-type domain-containing protein</fullName>
    </recommendedName>
</protein>
<dbReference type="EMBL" id="JBCNJP010000017">
    <property type="protein sequence ID" value="KAK9064777.1"/>
    <property type="molecule type" value="Genomic_DNA"/>
</dbReference>
<dbReference type="SUPFAM" id="SSF56672">
    <property type="entry name" value="DNA/RNA polymerases"/>
    <property type="match status" value="1"/>
</dbReference>
<dbReference type="Pfam" id="PF07727">
    <property type="entry name" value="RVT_2"/>
    <property type="match status" value="1"/>
</dbReference>
<dbReference type="AlphaFoldDB" id="A0AAP0D273"/>
<organism evidence="2 3">
    <name type="scientific">Deinandra increscens subsp. villosa</name>
    <dbReference type="NCBI Taxonomy" id="3103831"/>
    <lineage>
        <taxon>Eukaryota</taxon>
        <taxon>Viridiplantae</taxon>
        <taxon>Streptophyta</taxon>
        <taxon>Embryophyta</taxon>
        <taxon>Tracheophyta</taxon>
        <taxon>Spermatophyta</taxon>
        <taxon>Magnoliopsida</taxon>
        <taxon>eudicotyledons</taxon>
        <taxon>Gunneridae</taxon>
        <taxon>Pentapetalae</taxon>
        <taxon>asterids</taxon>
        <taxon>campanulids</taxon>
        <taxon>Asterales</taxon>
        <taxon>Asteraceae</taxon>
        <taxon>Asteroideae</taxon>
        <taxon>Heliantheae alliance</taxon>
        <taxon>Madieae</taxon>
        <taxon>Madiinae</taxon>
        <taxon>Deinandra</taxon>
    </lineage>
</organism>
<sequence length="384" mass="43434">MSPPPGMSLSSPSQVLKLQKSLYGLKQASRQWYSRLSDSLKSRGYVRSPNDYSLFTKSMGSSVVHLAIYVDDILLTGNDHLEMTALKSFLHNTFKIKDLGSLHYFLGLEIVSHPAGYSMTQKKFALDLLKEFDDPQLPAVHSPLPVHLQLPLNMGDSISDPLQYRRLVGKLNYLTHTRPDLSFAVQFLSQFMQNPKQPHWDAAMYTLRYVRNTSSHGLFFNNSSDFKLEAYCDSDWASCPNTRRSISGYFVLLGGSPISWKSKKQATISLSSAEAEYRSMRRVTAELAWLTRLLHEFNLPNMEPIPLKCDSQAAIHIAKNPVYHERTKHIEIDCHFVREKLEAGLISLHHVPSAEQLADILTKSLPPPIHQYLLSKLGLSLPPT</sequence>
<evidence type="ECO:0000259" key="1">
    <source>
        <dbReference type="Pfam" id="PF07727"/>
    </source>
</evidence>
<dbReference type="Proteomes" id="UP001408789">
    <property type="component" value="Unassembled WGS sequence"/>
</dbReference>